<protein>
    <submittedName>
        <fullName evidence="1">Putative DNA binding, helix-turn-helix domain containing protein</fullName>
    </submittedName>
</protein>
<dbReference type="EMBL" id="MT143931">
    <property type="protein sequence ID" value="QJH92916.1"/>
    <property type="molecule type" value="Genomic_DNA"/>
</dbReference>
<evidence type="ECO:0000313" key="1">
    <source>
        <dbReference type="EMBL" id="QJH92916.1"/>
    </source>
</evidence>
<organism evidence="1">
    <name type="scientific">viral metagenome</name>
    <dbReference type="NCBI Taxonomy" id="1070528"/>
    <lineage>
        <taxon>unclassified sequences</taxon>
        <taxon>metagenomes</taxon>
        <taxon>organismal metagenomes</taxon>
    </lineage>
</organism>
<proteinExistence type="predicted"/>
<reference evidence="1" key="1">
    <citation type="submission" date="2020-03" db="EMBL/GenBank/DDBJ databases">
        <title>The deep terrestrial virosphere.</title>
        <authorList>
            <person name="Holmfeldt K."/>
            <person name="Nilsson E."/>
            <person name="Simone D."/>
            <person name="Lopez-Fernandez M."/>
            <person name="Wu X."/>
            <person name="de Brujin I."/>
            <person name="Lundin D."/>
            <person name="Andersson A."/>
            <person name="Bertilsson S."/>
            <person name="Dopson M."/>
        </authorList>
    </citation>
    <scope>NUCLEOTIDE SEQUENCE</scope>
    <source>
        <strain evidence="1">MM171A02250</strain>
    </source>
</reference>
<accession>A0A6M3X559</accession>
<name>A0A6M3X559_9ZZZZ</name>
<dbReference type="AlphaFoldDB" id="A0A6M3X559"/>
<gene>
    <name evidence="1" type="ORF">MM171A02250_0003</name>
</gene>
<sequence length="223" mass="25328">MSKIDKKKAQIEAKRRMLFDEDSFFIRRARKPLFRESMRKEGPALASFGLTNEQIASVWGVHKGTLYRYFKKYPGLKAAISTAKMRADASVVQSLRRRALGYNYVETTYKEIPVPQPNGTLVTKKYKEKEVHKSMAPDTLAIIWWLKNRDPANWRDRTDLDISGHIEDDRRLIIEIVPKDGNPESVKALAAQVAKGLEGTTPKALKEAIIDVEAEEVEDAPEG</sequence>